<organism evidence="1 2">
    <name type="scientific">Paracoccus tibetensis</name>
    <dbReference type="NCBI Taxonomy" id="336292"/>
    <lineage>
        <taxon>Bacteria</taxon>
        <taxon>Pseudomonadati</taxon>
        <taxon>Pseudomonadota</taxon>
        <taxon>Alphaproteobacteria</taxon>
        <taxon>Rhodobacterales</taxon>
        <taxon>Paracoccaceae</taxon>
        <taxon>Paracoccus</taxon>
    </lineage>
</organism>
<dbReference type="EMBL" id="FMVT01000005">
    <property type="protein sequence ID" value="SCY54656.1"/>
    <property type="molecule type" value="Genomic_DNA"/>
</dbReference>
<evidence type="ECO:0000313" key="1">
    <source>
        <dbReference type="EMBL" id="SCY54656.1"/>
    </source>
</evidence>
<evidence type="ECO:0000313" key="2">
    <source>
        <dbReference type="Proteomes" id="UP000199502"/>
    </source>
</evidence>
<reference evidence="1 2" key="1">
    <citation type="submission" date="2016-10" db="EMBL/GenBank/DDBJ databases">
        <authorList>
            <person name="de Groot N.N."/>
        </authorList>
    </citation>
    <scope>NUCLEOTIDE SEQUENCE [LARGE SCALE GENOMIC DNA]</scope>
    <source>
        <strain evidence="1 2">CGMCC 1.8925</strain>
    </source>
</reference>
<name>A0A1G5GSY7_9RHOB</name>
<proteinExistence type="predicted"/>
<accession>A0A1G5GSY7</accession>
<dbReference type="AlphaFoldDB" id="A0A1G5GSY7"/>
<sequence>MTDTRASWVVDLDSDEQTVLSAEVACGEGRPATPGRFLVALHGLRRERRILCAGAAQAPNSNELFNVVIGRARSDLYTLTADTPLRPDPYAGIPWFSTMFGRDGILTAMLCV</sequence>
<keyword evidence="2" id="KW-1185">Reference proteome</keyword>
<protein>
    <submittedName>
        <fullName evidence="1">Uncharacterized protein</fullName>
    </submittedName>
</protein>
<dbReference type="Proteomes" id="UP000199502">
    <property type="component" value="Unassembled WGS sequence"/>
</dbReference>
<gene>
    <name evidence="1" type="ORF">SAMN05660710_01914</name>
</gene>
<dbReference type="STRING" id="336292.SAMN05660710_01914"/>